<feature type="domain" description="MOSC" evidence="2">
    <location>
        <begin position="236"/>
        <end position="390"/>
    </location>
</feature>
<evidence type="ECO:0000256" key="1">
    <source>
        <dbReference type="SAM" id="Phobius"/>
    </source>
</evidence>
<dbReference type="Pfam" id="PF03476">
    <property type="entry name" value="MOSC_N"/>
    <property type="match status" value="1"/>
</dbReference>
<dbReference type="InterPro" id="IPR005302">
    <property type="entry name" value="MoCF_Sase_C"/>
</dbReference>
<dbReference type="Proteomes" id="UP000288168">
    <property type="component" value="Unassembled WGS sequence"/>
</dbReference>
<dbReference type="GO" id="GO:0030151">
    <property type="term" value="F:molybdenum ion binding"/>
    <property type="evidence" value="ECO:0007669"/>
    <property type="project" value="InterPro"/>
</dbReference>
<dbReference type="PROSITE" id="PS51340">
    <property type="entry name" value="MOSC"/>
    <property type="match status" value="1"/>
</dbReference>
<feature type="transmembrane region" description="Helical" evidence="1">
    <location>
        <begin position="24"/>
        <end position="43"/>
    </location>
</feature>
<sequence length="416" mass="47123">MATQHSAADFQGALTQMLQPKTSILLISVCLITLLVLITAKLLQTRIPRRPHVVVKVEGVYVYPIKGLRGCALDSGLVSGVGFQFDRRFCLQRVHRNPDTNEIDRLETVMLMYNFNLVLFQTALESPSGDASDMHIIVTYTGDENTDPEKLSWVGSEHQLRFPAQVNCQGLSGVIVNLQGSSTPAYDMGDKYAKWFEKYLGFETRLLYIGDGSRAALGTLAPHSDGGVRKKGRYEALLRSLTPVRYRPSPERLVFNDIAQYLVVTRESNDAVTARLNDGLDMDILKFRPNIILSGSPSAFVEDYWAELYFPDTKMRLILTSNCPRCQSITADFKTGRLAGDDRGKVWKKLNRDRRVDRGFKYHPIFGRYGFCEDRDIGKHITVGQEVWVTKINKEHTIFGKYTQQFEAQFVSVYHC</sequence>
<dbReference type="GO" id="GO:0030170">
    <property type="term" value="F:pyridoxal phosphate binding"/>
    <property type="evidence" value="ECO:0007669"/>
    <property type="project" value="InterPro"/>
</dbReference>
<proteinExistence type="predicted"/>
<evidence type="ECO:0000313" key="4">
    <source>
        <dbReference type="Proteomes" id="UP000288168"/>
    </source>
</evidence>
<dbReference type="AlphaFoldDB" id="A0A428PXB8"/>
<comment type="caution">
    <text evidence="3">The sequence shown here is derived from an EMBL/GenBank/DDBJ whole genome shotgun (WGS) entry which is preliminary data.</text>
</comment>
<organism evidence="3 4">
    <name type="scientific">Fusarium duplospermum</name>
    <dbReference type="NCBI Taxonomy" id="1325734"/>
    <lineage>
        <taxon>Eukaryota</taxon>
        <taxon>Fungi</taxon>
        <taxon>Dikarya</taxon>
        <taxon>Ascomycota</taxon>
        <taxon>Pezizomycotina</taxon>
        <taxon>Sordariomycetes</taxon>
        <taxon>Hypocreomycetidae</taxon>
        <taxon>Hypocreales</taxon>
        <taxon>Nectriaceae</taxon>
        <taxon>Fusarium</taxon>
        <taxon>Fusarium solani species complex</taxon>
    </lineage>
</organism>
<dbReference type="InterPro" id="IPR005303">
    <property type="entry name" value="MOCOS_middle"/>
</dbReference>
<accession>A0A428PXB8</accession>
<dbReference type="EMBL" id="NKCI01000080">
    <property type="protein sequence ID" value="RSL57622.1"/>
    <property type="molecule type" value="Genomic_DNA"/>
</dbReference>
<dbReference type="STRING" id="1325734.A0A428PXB8"/>
<name>A0A428PXB8_9HYPO</name>
<keyword evidence="1" id="KW-0472">Membrane</keyword>
<evidence type="ECO:0000313" key="3">
    <source>
        <dbReference type="EMBL" id="RSL57622.1"/>
    </source>
</evidence>
<dbReference type="GO" id="GO:0003824">
    <property type="term" value="F:catalytic activity"/>
    <property type="evidence" value="ECO:0007669"/>
    <property type="project" value="InterPro"/>
</dbReference>
<dbReference type="OrthoDB" id="5069051at2759"/>
<evidence type="ECO:0000259" key="2">
    <source>
        <dbReference type="PROSITE" id="PS51340"/>
    </source>
</evidence>
<dbReference type="InterPro" id="IPR011037">
    <property type="entry name" value="Pyrv_Knase-like_insert_dom_sf"/>
</dbReference>
<dbReference type="SUPFAM" id="SSF50800">
    <property type="entry name" value="PK beta-barrel domain-like"/>
    <property type="match status" value="1"/>
</dbReference>
<keyword evidence="1" id="KW-1133">Transmembrane helix</keyword>
<keyword evidence="4" id="KW-1185">Reference proteome</keyword>
<dbReference type="SUPFAM" id="SSF141673">
    <property type="entry name" value="MOSC N-terminal domain-like"/>
    <property type="match status" value="1"/>
</dbReference>
<reference evidence="3 4" key="1">
    <citation type="submission" date="2017-06" db="EMBL/GenBank/DDBJ databases">
        <title>Comparative genomic analysis of Ambrosia Fusariam Clade fungi.</title>
        <authorList>
            <person name="Stajich J.E."/>
            <person name="Carrillo J."/>
            <person name="Kijimoto T."/>
            <person name="Eskalen A."/>
            <person name="O'Donnell K."/>
            <person name="Kasson M."/>
        </authorList>
    </citation>
    <scope>NUCLEOTIDE SEQUENCE [LARGE SCALE GENOMIC DNA]</scope>
    <source>
        <strain evidence="3 4">NRRL62584</strain>
    </source>
</reference>
<dbReference type="Pfam" id="PF03473">
    <property type="entry name" value="MOSC"/>
    <property type="match status" value="1"/>
</dbReference>
<keyword evidence="1" id="KW-0812">Transmembrane</keyword>
<protein>
    <recommendedName>
        <fullName evidence="2">MOSC domain-containing protein</fullName>
    </recommendedName>
</protein>
<gene>
    <name evidence="3" type="ORF">CEP54_008225</name>
</gene>